<evidence type="ECO:0000313" key="1">
    <source>
        <dbReference type="EnsemblPlants" id="LPERR03G12060.1"/>
    </source>
</evidence>
<accession>A0A0D9VSX3</accession>
<sequence length="69" mass="7951">MERVYIQPGMLSFNKRFTQTYYYISEGNLILATGKTDFFMKVDTLEWHQLAVRLSVVCPLQTATPGLFA</sequence>
<reference evidence="1 2" key="1">
    <citation type="submission" date="2012-08" db="EMBL/GenBank/DDBJ databases">
        <title>Oryza genome evolution.</title>
        <authorList>
            <person name="Wing R.A."/>
        </authorList>
    </citation>
    <scope>NUCLEOTIDE SEQUENCE</scope>
</reference>
<evidence type="ECO:0000313" key="2">
    <source>
        <dbReference type="Proteomes" id="UP000032180"/>
    </source>
</evidence>
<reference evidence="2" key="2">
    <citation type="submission" date="2013-12" db="EMBL/GenBank/DDBJ databases">
        <authorList>
            <person name="Yu Y."/>
            <person name="Lee S."/>
            <person name="de Baynast K."/>
            <person name="Wissotski M."/>
            <person name="Liu L."/>
            <person name="Talag J."/>
            <person name="Goicoechea J."/>
            <person name="Angelova A."/>
            <person name="Jetty R."/>
            <person name="Kudrna D."/>
            <person name="Golser W."/>
            <person name="Rivera L."/>
            <person name="Zhang J."/>
            <person name="Wing R."/>
        </authorList>
    </citation>
    <scope>NUCLEOTIDE SEQUENCE</scope>
</reference>
<dbReference type="AlphaFoldDB" id="A0A0D9VSX3"/>
<dbReference type="EnsemblPlants" id="LPERR03G12060.1">
    <property type="protein sequence ID" value="LPERR03G12060.1"/>
    <property type="gene ID" value="LPERR03G12060"/>
</dbReference>
<name>A0A0D9VSX3_9ORYZ</name>
<dbReference type="HOGENOM" id="CLU_2779495_0_0_1"/>
<proteinExistence type="predicted"/>
<reference evidence="1" key="3">
    <citation type="submission" date="2015-04" db="UniProtKB">
        <authorList>
            <consortium name="EnsemblPlants"/>
        </authorList>
    </citation>
    <scope>IDENTIFICATION</scope>
</reference>
<protein>
    <submittedName>
        <fullName evidence="1">Uncharacterized protein</fullName>
    </submittedName>
</protein>
<dbReference type="Proteomes" id="UP000032180">
    <property type="component" value="Chromosome 3"/>
</dbReference>
<dbReference type="Gramene" id="LPERR03G12060.1">
    <property type="protein sequence ID" value="LPERR03G12060.1"/>
    <property type="gene ID" value="LPERR03G12060"/>
</dbReference>
<organism evidence="1 2">
    <name type="scientific">Leersia perrieri</name>
    <dbReference type="NCBI Taxonomy" id="77586"/>
    <lineage>
        <taxon>Eukaryota</taxon>
        <taxon>Viridiplantae</taxon>
        <taxon>Streptophyta</taxon>
        <taxon>Embryophyta</taxon>
        <taxon>Tracheophyta</taxon>
        <taxon>Spermatophyta</taxon>
        <taxon>Magnoliopsida</taxon>
        <taxon>Liliopsida</taxon>
        <taxon>Poales</taxon>
        <taxon>Poaceae</taxon>
        <taxon>BOP clade</taxon>
        <taxon>Oryzoideae</taxon>
        <taxon>Oryzeae</taxon>
        <taxon>Oryzinae</taxon>
        <taxon>Leersia</taxon>
    </lineage>
</organism>
<keyword evidence="2" id="KW-1185">Reference proteome</keyword>